<sequence length="48" mass="5743">HIEGKHDDKLDRVQGYHQNDKHRVFEAQLHDDNDDDEQASEQHNHFHG</sequence>
<evidence type="ECO:0000313" key="2">
    <source>
        <dbReference type="EMBL" id="KAE8255317.1"/>
    </source>
</evidence>
<organism evidence="2 3">
    <name type="scientific">Tilletia indica</name>
    <dbReference type="NCBI Taxonomy" id="43049"/>
    <lineage>
        <taxon>Eukaryota</taxon>
        <taxon>Fungi</taxon>
        <taxon>Dikarya</taxon>
        <taxon>Basidiomycota</taxon>
        <taxon>Ustilaginomycotina</taxon>
        <taxon>Exobasidiomycetes</taxon>
        <taxon>Tilletiales</taxon>
        <taxon>Tilletiaceae</taxon>
        <taxon>Tilletia</taxon>
    </lineage>
</organism>
<gene>
    <name evidence="2" type="ORF">A4X13_0g3077</name>
</gene>
<feature type="compositionally biased region" description="Basic and acidic residues" evidence="1">
    <location>
        <begin position="1"/>
        <end position="31"/>
    </location>
</feature>
<keyword evidence="3" id="KW-1185">Reference proteome</keyword>
<feature type="non-terminal residue" evidence="2">
    <location>
        <position position="1"/>
    </location>
</feature>
<reference evidence="2" key="1">
    <citation type="submission" date="2016-04" db="EMBL/GenBank/DDBJ databases">
        <authorList>
            <person name="Nguyen H.D."/>
            <person name="Samba Siva P."/>
            <person name="Cullis J."/>
            <person name="Levesque C.A."/>
            <person name="Hambleton S."/>
        </authorList>
    </citation>
    <scope>NUCLEOTIDE SEQUENCE</scope>
    <source>
        <strain evidence="2">DAOMC 236416</strain>
    </source>
</reference>
<accession>A0A8T8T368</accession>
<protein>
    <submittedName>
        <fullName evidence="2">Uncharacterized protein</fullName>
    </submittedName>
</protein>
<comment type="caution">
    <text evidence="2">The sequence shown here is derived from an EMBL/GenBank/DDBJ whole genome shotgun (WGS) entry which is preliminary data.</text>
</comment>
<reference evidence="2" key="2">
    <citation type="journal article" date="2019" name="IMA Fungus">
        <title>Genome sequencing and comparison of five Tilletia species to identify candidate genes for the detection of regulated species infecting wheat.</title>
        <authorList>
            <person name="Nguyen H.D.T."/>
            <person name="Sultana T."/>
            <person name="Kesanakurti P."/>
            <person name="Hambleton S."/>
        </authorList>
    </citation>
    <scope>NUCLEOTIDE SEQUENCE</scope>
    <source>
        <strain evidence="2">DAOMC 236416</strain>
    </source>
</reference>
<dbReference type="EMBL" id="LWDF02000163">
    <property type="protein sequence ID" value="KAE8255317.1"/>
    <property type="molecule type" value="Genomic_DNA"/>
</dbReference>
<dbReference type="AlphaFoldDB" id="A0A8T8T368"/>
<proteinExistence type="predicted"/>
<dbReference type="Proteomes" id="UP000077521">
    <property type="component" value="Unassembled WGS sequence"/>
</dbReference>
<evidence type="ECO:0000256" key="1">
    <source>
        <dbReference type="SAM" id="MobiDB-lite"/>
    </source>
</evidence>
<name>A0A8T8T368_9BASI</name>
<evidence type="ECO:0000313" key="3">
    <source>
        <dbReference type="Proteomes" id="UP000077521"/>
    </source>
</evidence>
<feature type="region of interest" description="Disordered" evidence="1">
    <location>
        <begin position="1"/>
        <end position="48"/>
    </location>
</feature>